<name>A0ABN1A2C4_9SPHN</name>
<evidence type="ECO:0008006" key="4">
    <source>
        <dbReference type="Google" id="ProtNLM"/>
    </source>
</evidence>
<evidence type="ECO:0000256" key="1">
    <source>
        <dbReference type="SAM" id="MobiDB-lite"/>
    </source>
</evidence>
<keyword evidence="3" id="KW-1185">Reference proteome</keyword>
<dbReference type="Pfam" id="PF04380">
    <property type="entry name" value="BMFP"/>
    <property type="match status" value="1"/>
</dbReference>
<dbReference type="EMBL" id="BAAAEM010000002">
    <property type="protein sequence ID" value="GAA0465895.1"/>
    <property type="molecule type" value="Genomic_DNA"/>
</dbReference>
<evidence type="ECO:0000313" key="2">
    <source>
        <dbReference type="EMBL" id="GAA0465895.1"/>
    </source>
</evidence>
<feature type="compositionally biased region" description="Basic residues" evidence="1">
    <location>
        <begin position="99"/>
        <end position="110"/>
    </location>
</feature>
<feature type="region of interest" description="Disordered" evidence="1">
    <location>
        <begin position="75"/>
        <end position="120"/>
    </location>
</feature>
<feature type="compositionally biased region" description="Low complexity" evidence="1">
    <location>
        <begin position="111"/>
        <end position="120"/>
    </location>
</feature>
<dbReference type="Proteomes" id="UP001500713">
    <property type="component" value="Unassembled WGS sequence"/>
</dbReference>
<organism evidence="2 3">
    <name type="scientific">Parasphingorhabdus litoris</name>
    <dbReference type="NCBI Taxonomy" id="394733"/>
    <lineage>
        <taxon>Bacteria</taxon>
        <taxon>Pseudomonadati</taxon>
        <taxon>Pseudomonadota</taxon>
        <taxon>Alphaproteobacteria</taxon>
        <taxon>Sphingomonadales</taxon>
        <taxon>Sphingomonadaceae</taxon>
        <taxon>Parasphingorhabdus</taxon>
    </lineage>
</organism>
<accession>A0ABN1A2C4</accession>
<reference evidence="2 3" key="1">
    <citation type="journal article" date="2019" name="Int. J. Syst. Evol. Microbiol.">
        <title>The Global Catalogue of Microorganisms (GCM) 10K type strain sequencing project: providing services to taxonomists for standard genome sequencing and annotation.</title>
        <authorList>
            <consortium name="The Broad Institute Genomics Platform"/>
            <consortium name="The Broad Institute Genome Sequencing Center for Infectious Disease"/>
            <person name="Wu L."/>
            <person name="Ma J."/>
        </authorList>
    </citation>
    <scope>NUCLEOTIDE SEQUENCE [LARGE SCALE GENOMIC DNA]</scope>
    <source>
        <strain evidence="2 3">JCM 14162</strain>
    </source>
</reference>
<sequence length="120" mass="12901">MQSQNRFFDDLSKVLNGLAGTVAGVGREAEASARERAKEWFGGMDFVSREEFEAVKEMAANARAEADALKKRLDDLEKAAPKTTAKKPAARKTAAAKPAARKPAARKAAPKKTTPPKSES</sequence>
<gene>
    <name evidence="2" type="ORF">GCM10009096_03180</name>
</gene>
<dbReference type="RefSeq" id="WP_229954132.1">
    <property type="nucleotide sequence ID" value="NZ_BAAAEM010000002.1"/>
</dbReference>
<evidence type="ECO:0000313" key="3">
    <source>
        <dbReference type="Proteomes" id="UP001500713"/>
    </source>
</evidence>
<dbReference type="InterPro" id="IPR007475">
    <property type="entry name" value="UbiK"/>
</dbReference>
<comment type="caution">
    <text evidence="2">The sequence shown here is derived from an EMBL/GenBank/DDBJ whole genome shotgun (WGS) entry which is preliminary data.</text>
</comment>
<protein>
    <recommendedName>
        <fullName evidence="4">Accessory factor UbiK family protein</fullName>
    </recommendedName>
</protein>
<proteinExistence type="predicted"/>